<keyword evidence="10" id="KW-0645">Protease</keyword>
<organism evidence="10 11">
    <name type="scientific">Vanrija albida</name>
    <dbReference type="NCBI Taxonomy" id="181172"/>
    <lineage>
        <taxon>Eukaryota</taxon>
        <taxon>Fungi</taxon>
        <taxon>Dikarya</taxon>
        <taxon>Basidiomycota</taxon>
        <taxon>Agaricomycotina</taxon>
        <taxon>Tremellomycetes</taxon>
        <taxon>Trichosporonales</taxon>
        <taxon>Trichosporonaceae</taxon>
        <taxon>Vanrija</taxon>
    </lineage>
</organism>
<feature type="transmembrane region" description="Helical" evidence="9">
    <location>
        <begin position="134"/>
        <end position="154"/>
    </location>
</feature>
<evidence type="ECO:0000256" key="3">
    <source>
        <dbReference type="ARBA" id="ARBA00008321"/>
    </source>
</evidence>
<feature type="compositionally biased region" description="Basic and acidic residues" evidence="8">
    <location>
        <begin position="206"/>
        <end position="215"/>
    </location>
</feature>
<dbReference type="PANTHER" id="PTHR12982:SF0">
    <property type="entry name" value="PHOSPHATIDYLINOSITOL N-ACETYLGLUCOSAMINYLTRANSFERASE SUBUNIT C"/>
    <property type="match status" value="1"/>
</dbReference>
<reference evidence="10 11" key="1">
    <citation type="submission" date="2023-08" db="EMBL/GenBank/DDBJ databases">
        <title>Annotated Genome Sequence of Vanrija albida AlHP1.</title>
        <authorList>
            <person name="Herzog R."/>
        </authorList>
    </citation>
    <scope>NUCLEOTIDE SEQUENCE [LARGE SCALE GENOMIC DNA]</scope>
    <source>
        <strain evidence="10 11">AlHP1</strain>
    </source>
</reference>
<feature type="transmembrane region" description="Helical" evidence="9">
    <location>
        <begin position="300"/>
        <end position="319"/>
    </location>
</feature>
<keyword evidence="10" id="KW-0031">Aminopeptidase</keyword>
<name>A0ABR3Q603_9TREE</name>
<evidence type="ECO:0000313" key="10">
    <source>
        <dbReference type="EMBL" id="KAL1410170.1"/>
    </source>
</evidence>
<feature type="transmembrane region" description="Helical" evidence="9">
    <location>
        <begin position="61"/>
        <end position="83"/>
    </location>
</feature>
<evidence type="ECO:0000256" key="2">
    <source>
        <dbReference type="ARBA" id="ARBA00004687"/>
    </source>
</evidence>
<keyword evidence="10" id="KW-0378">Hydrolase</keyword>
<comment type="subcellular location">
    <subcellularLocation>
        <location evidence="1">Membrane</location>
        <topology evidence="1">Multi-pass membrane protein</topology>
    </subcellularLocation>
</comment>
<dbReference type="EC" id="3.4.11.19" evidence="10"/>
<protein>
    <submittedName>
        <fullName evidence="10">Glycosylphosphatidylinositol anchor biosynthesis</fullName>
        <ecNumber evidence="10">3.4.11.19</ecNumber>
    </submittedName>
</protein>
<accession>A0ABR3Q603</accession>
<dbReference type="RefSeq" id="XP_069210114.1">
    <property type="nucleotide sequence ID" value="XM_069352696.1"/>
</dbReference>
<dbReference type="GeneID" id="95985218"/>
<dbReference type="PANTHER" id="PTHR12982">
    <property type="entry name" value="PHOSPHATIDYLINOSITOL GLYCAN, CLASS C"/>
    <property type="match status" value="1"/>
</dbReference>
<feature type="transmembrane region" description="Helical" evidence="9">
    <location>
        <begin position="95"/>
        <end position="113"/>
    </location>
</feature>
<feature type="transmembrane region" description="Helical" evidence="9">
    <location>
        <begin position="271"/>
        <end position="288"/>
    </location>
</feature>
<feature type="compositionally biased region" description="Basic residues" evidence="8">
    <location>
        <begin position="184"/>
        <end position="198"/>
    </location>
</feature>
<evidence type="ECO:0000313" key="11">
    <source>
        <dbReference type="Proteomes" id="UP001565368"/>
    </source>
</evidence>
<keyword evidence="5 9" id="KW-0812">Transmembrane</keyword>
<sequence length="356" mass="38528">MIPSDDERPPIAQADGAAPAPAVWEKVLWRRQPFPDNYVPPSYLAELDALPPRPRPRLVPLMLATLPVSQHLAVIALFLAVFYAMLVGDFGAAEVGWSCTALELAAYALWRFGWGSDKGKTESLLPVSGALRPLLLPPLLLSLLAPVLGTLTSATTSDSIWPLAGGLLFVHLLLADFSTGPDARRRHRARQAKRRPRRSSSGSASSHDDDGADEKTLTSSLSLTSALSASVVLASRLPSTAHVFSLIMLAAGLFAGWPTLAKGVREAGRPFSIALTVSMIWLAISLFPPCSPDDFPGRPTLIFLFVLFLVNVVGPFMLWSGWRWKRRLGGNWDPAVPITRGRRAAAAGHPPMTIRR</sequence>
<comment type="pathway">
    <text evidence="2">Glycolipid biosynthesis; glycosylphosphatidylinositol-anchor biosynthesis.</text>
</comment>
<dbReference type="Proteomes" id="UP001565368">
    <property type="component" value="Unassembled WGS sequence"/>
</dbReference>
<feature type="transmembrane region" description="Helical" evidence="9">
    <location>
        <begin position="160"/>
        <end position="178"/>
    </location>
</feature>
<feature type="transmembrane region" description="Helical" evidence="9">
    <location>
        <begin position="241"/>
        <end position="259"/>
    </location>
</feature>
<evidence type="ECO:0000256" key="6">
    <source>
        <dbReference type="ARBA" id="ARBA00022989"/>
    </source>
</evidence>
<dbReference type="EMBL" id="JBBXJM010000003">
    <property type="protein sequence ID" value="KAL1410170.1"/>
    <property type="molecule type" value="Genomic_DNA"/>
</dbReference>
<keyword evidence="4" id="KW-0337">GPI-anchor biosynthesis</keyword>
<comment type="similarity">
    <text evidence="3">Belongs to the PIGC family.</text>
</comment>
<dbReference type="PIRSF" id="PIRSF016104">
    <property type="entry name" value="GPI2"/>
    <property type="match status" value="1"/>
</dbReference>
<gene>
    <name evidence="10" type="primary">GPI2</name>
    <name evidence="10" type="ORF">Q8F55_004175</name>
</gene>
<comment type="caution">
    <text evidence="10">The sequence shown here is derived from an EMBL/GenBank/DDBJ whole genome shotgun (WGS) entry which is preliminary data.</text>
</comment>
<dbReference type="InterPro" id="IPR009450">
    <property type="entry name" value="Plno_GlcNAc_GPI2"/>
</dbReference>
<evidence type="ECO:0000256" key="1">
    <source>
        <dbReference type="ARBA" id="ARBA00004141"/>
    </source>
</evidence>
<dbReference type="GO" id="GO:0004177">
    <property type="term" value="F:aminopeptidase activity"/>
    <property type="evidence" value="ECO:0007669"/>
    <property type="project" value="UniProtKB-KW"/>
</dbReference>
<keyword evidence="11" id="KW-1185">Reference proteome</keyword>
<proteinExistence type="inferred from homology"/>
<evidence type="ECO:0000256" key="7">
    <source>
        <dbReference type="ARBA" id="ARBA00023136"/>
    </source>
</evidence>
<dbReference type="Pfam" id="PF06432">
    <property type="entry name" value="GPI2"/>
    <property type="match status" value="1"/>
</dbReference>
<keyword evidence="7 9" id="KW-0472">Membrane</keyword>
<evidence type="ECO:0000256" key="9">
    <source>
        <dbReference type="SAM" id="Phobius"/>
    </source>
</evidence>
<keyword evidence="6 9" id="KW-1133">Transmembrane helix</keyword>
<feature type="region of interest" description="Disordered" evidence="8">
    <location>
        <begin position="184"/>
        <end position="215"/>
    </location>
</feature>
<evidence type="ECO:0000256" key="4">
    <source>
        <dbReference type="ARBA" id="ARBA00022502"/>
    </source>
</evidence>
<evidence type="ECO:0000256" key="5">
    <source>
        <dbReference type="ARBA" id="ARBA00022692"/>
    </source>
</evidence>
<evidence type="ECO:0000256" key="8">
    <source>
        <dbReference type="SAM" id="MobiDB-lite"/>
    </source>
</evidence>